<evidence type="ECO:0000256" key="1">
    <source>
        <dbReference type="ARBA" id="ARBA00004429"/>
    </source>
</evidence>
<protein>
    <submittedName>
        <fullName evidence="5">ABC transporter permease</fullName>
    </submittedName>
</protein>
<evidence type="ECO:0000256" key="4">
    <source>
        <dbReference type="SAM" id="Phobius"/>
    </source>
</evidence>
<accession>A0ABP9HQG0</accession>
<proteinExistence type="inferred from homology"/>
<gene>
    <name evidence="5" type="ORF">GCM10023315_28720</name>
</gene>
<evidence type="ECO:0000256" key="2">
    <source>
        <dbReference type="ARBA" id="ARBA00007783"/>
    </source>
</evidence>
<evidence type="ECO:0000313" key="6">
    <source>
        <dbReference type="Proteomes" id="UP001501692"/>
    </source>
</evidence>
<dbReference type="EMBL" id="BAABJK010000009">
    <property type="protein sequence ID" value="GAA4976146.1"/>
    <property type="molecule type" value="Genomic_DNA"/>
</dbReference>
<feature type="transmembrane region" description="Helical" evidence="4">
    <location>
        <begin position="50"/>
        <end position="70"/>
    </location>
</feature>
<dbReference type="PANTHER" id="PTHR30413:SF8">
    <property type="entry name" value="TRANSPORT PERMEASE PROTEIN"/>
    <property type="match status" value="1"/>
</dbReference>
<dbReference type="Proteomes" id="UP001501692">
    <property type="component" value="Unassembled WGS sequence"/>
</dbReference>
<comment type="caution">
    <text evidence="5">The sequence shown here is derived from an EMBL/GenBank/DDBJ whole genome shotgun (WGS) entry which is preliminary data.</text>
</comment>
<feature type="transmembrane region" description="Helical" evidence="4">
    <location>
        <begin position="135"/>
        <end position="157"/>
    </location>
</feature>
<reference evidence="6" key="1">
    <citation type="journal article" date="2019" name="Int. J. Syst. Evol. Microbiol.">
        <title>The Global Catalogue of Microorganisms (GCM) 10K type strain sequencing project: providing services to taxonomists for standard genome sequencing and annotation.</title>
        <authorList>
            <consortium name="The Broad Institute Genomics Platform"/>
            <consortium name="The Broad Institute Genome Sequencing Center for Infectious Disease"/>
            <person name="Wu L."/>
            <person name="Ma J."/>
        </authorList>
    </citation>
    <scope>NUCLEOTIDE SEQUENCE [LARGE SCALE GENOMIC DNA]</scope>
    <source>
        <strain evidence="6">JCM 18287</strain>
    </source>
</reference>
<evidence type="ECO:0000256" key="3">
    <source>
        <dbReference type="ARBA" id="ARBA00022448"/>
    </source>
</evidence>
<feature type="transmembrane region" description="Helical" evidence="4">
    <location>
        <begin position="163"/>
        <end position="183"/>
    </location>
</feature>
<feature type="transmembrane region" description="Helical" evidence="4">
    <location>
        <begin position="246"/>
        <end position="268"/>
    </location>
</feature>
<keyword evidence="4" id="KW-0812">Transmembrane</keyword>
<comment type="subcellular location">
    <subcellularLocation>
        <location evidence="1">Cell inner membrane</location>
        <topology evidence="1">Multi-pass membrane protein</topology>
    </subcellularLocation>
</comment>
<keyword evidence="4" id="KW-1133">Transmembrane helix</keyword>
<evidence type="ECO:0000313" key="5">
    <source>
        <dbReference type="EMBL" id="GAA4976146.1"/>
    </source>
</evidence>
<keyword evidence="3" id="KW-0813">Transport</keyword>
<keyword evidence="4" id="KW-0472">Membrane</keyword>
<sequence>MQLETKIYQKGNNLKIGRLLKETVKDLFSSHFLAKQLATRDIKSQYRQSYLGIIWAFITPITSAFVWIFLNLTGTIELSDTGVPYPVYAFSGTLIWSIIKESINSPTMATNAARGIMTKINFPKEALILSGIYKLLFNSAIKSGLLVIIIFAFGIGFHWSLVLFPFTIIAAVIFGTTLGLFITPIGLIYNDVAKIISMGLNLLMYLTPVVYIIPKRGFMKTAMELNPFTPIILTARDLALGNSPEYLTYFGFIILASLSLFFVGLMFYRISIPIIVERLNA</sequence>
<dbReference type="RefSeq" id="WP_345170121.1">
    <property type="nucleotide sequence ID" value="NZ_BAABJK010000009.1"/>
</dbReference>
<dbReference type="PANTHER" id="PTHR30413">
    <property type="entry name" value="INNER MEMBRANE TRANSPORT PERMEASE"/>
    <property type="match status" value="1"/>
</dbReference>
<keyword evidence="6" id="KW-1185">Reference proteome</keyword>
<comment type="similarity">
    <text evidence="2">Belongs to the ABC-2 integral membrane protein family.</text>
</comment>
<organism evidence="5 6">
    <name type="scientific">Algibacter aquimarinus</name>
    <dbReference type="NCBI Taxonomy" id="1136748"/>
    <lineage>
        <taxon>Bacteria</taxon>
        <taxon>Pseudomonadati</taxon>
        <taxon>Bacteroidota</taxon>
        <taxon>Flavobacteriia</taxon>
        <taxon>Flavobacteriales</taxon>
        <taxon>Flavobacteriaceae</taxon>
        <taxon>Algibacter</taxon>
    </lineage>
</organism>
<name>A0ABP9HQG0_9FLAO</name>
<feature type="transmembrane region" description="Helical" evidence="4">
    <location>
        <begin position="82"/>
        <end position="99"/>
    </location>
</feature>
<feature type="transmembrane region" description="Helical" evidence="4">
    <location>
        <begin position="195"/>
        <end position="213"/>
    </location>
</feature>